<dbReference type="Gene3D" id="2.60.40.4150">
    <property type="entry name" value="Type VI secretion system, lipoprotein SciN"/>
    <property type="match status" value="1"/>
</dbReference>
<gene>
    <name evidence="1" type="ordered locus">VS_II0987</name>
</gene>
<dbReference type="HOGENOM" id="CLU_092347_1_1_6"/>
<dbReference type="PANTHER" id="PTHR37625:SF4">
    <property type="entry name" value="OUTER MEMBRANE LIPOPROTEIN"/>
    <property type="match status" value="1"/>
</dbReference>
<dbReference type="InterPro" id="IPR038706">
    <property type="entry name" value="Type_VI_SciN-like_sf"/>
</dbReference>
<dbReference type="PANTHER" id="PTHR37625">
    <property type="entry name" value="OUTER MEMBRANE LIPOPROTEIN-RELATED"/>
    <property type="match status" value="1"/>
</dbReference>
<name>B7VTS4_VIBA3</name>
<dbReference type="PROSITE" id="PS51257">
    <property type="entry name" value="PROKAR_LIPOPROTEIN"/>
    <property type="match status" value="1"/>
</dbReference>
<dbReference type="STRING" id="575788.VS_II0987"/>
<dbReference type="Pfam" id="PF12790">
    <property type="entry name" value="T6SS-SciN"/>
    <property type="match status" value="1"/>
</dbReference>
<reference evidence="1 2" key="1">
    <citation type="submission" date="2009-02" db="EMBL/GenBank/DDBJ databases">
        <title>Vibrio splendidus str. LGP32 complete genome.</title>
        <authorList>
            <person name="Mazel D."/>
            <person name="Le Roux F."/>
        </authorList>
    </citation>
    <scope>NUCLEOTIDE SEQUENCE [LARGE SCALE GENOMIC DNA]</scope>
    <source>
        <strain evidence="1 2">LGP32</strain>
    </source>
</reference>
<dbReference type="AlphaFoldDB" id="B7VTS4"/>
<proteinExistence type="predicted"/>
<dbReference type="Proteomes" id="UP000009100">
    <property type="component" value="Chromosome 2"/>
</dbReference>
<evidence type="ECO:0008006" key="3">
    <source>
        <dbReference type="Google" id="ProtNLM"/>
    </source>
</evidence>
<dbReference type="InterPro" id="IPR017734">
    <property type="entry name" value="T6SS_SciN"/>
</dbReference>
<evidence type="ECO:0000313" key="1">
    <source>
        <dbReference type="EMBL" id="CAV26853.1"/>
    </source>
</evidence>
<dbReference type="eggNOG" id="COG3521">
    <property type="taxonomic scope" value="Bacteria"/>
</dbReference>
<dbReference type="EMBL" id="FM954973">
    <property type="protein sequence ID" value="CAV26853.1"/>
    <property type="molecule type" value="Genomic_DNA"/>
</dbReference>
<dbReference type="KEGG" id="vsp:VS_II0987"/>
<protein>
    <recommendedName>
        <fullName evidence="3">Type VI secretion system lipoprotein TssJ</fullName>
    </recommendedName>
</protein>
<evidence type="ECO:0000313" key="2">
    <source>
        <dbReference type="Proteomes" id="UP000009100"/>
    </source>
</evidence>
<accession>B7VTS4</accession>
<organism evidence="1 2">
    <name type="scientific">Vibrio atlanticus (strain LGP32)</name>
    <name type="common">Vibrio splendidus (strain Mel32)</name>
    <dbReference type="NCBI Taxonomy" id="575788"/>
    <lineage>
        <taxon>Bacteria</taxon>
        <taxon>Pseudomonadati</taxon>
        <taxon>Pseudomonadota</taxon>
        <taxon>Gammaproteobacteria</taxon>
        <taxon>Vibrionales</taxon>
        <taxon>Vibrionaceae</taxon>
        <taxon>Vibrio</taxon>
    </lineage>
</organism>
<sequence>MPKRIMHKLIAPIILFLLSGCSMWEQFKESSGITPETSSIELVIEASEHLNIREQGQSSPVILRVHELTSPVMFRSLDFFALFENDKASLGDEYIKRYEYQLQPGDKLHELLELDPKTRALGFSVAFRNINGSSWRKVEVIEEKSEYFLRLKVEGSELSSNNTRGIEQTYF</sequence>
<dbReference type="NCBIfam" id="TIGR03352">
    <property type="entry name" value="VI_chp_3"/>
    <property type="match status" value="1"/>
</dbReference>